<sequence length="491" mass="53738">MYHTEELLAGAQWLNFLTEFYRNGLLQTAITALSVLYLSCQVLWKNKRTPGKILLLKPQGTLLSESIGPALNVLTLGLFVAARDADCIALGYVCLLQLVRAIGPDSYRKVLRCHIDAMLVGTLGLMLAAEGLPLMMVASESSVGRPQLSAATSLLLSVCIAVLTPHEWLSQADGGLDPVFEPTGEETCSWVDYLFTYSRAGNLIQKKKAKITIDQLDQLPSAYNSELLRRKFSQVRKTQPTTTHALASLLWTQLLLCTALGVLVAAAQLLSPMGLHRLLEYMQDPEQVVFQPRLWLAVICGGRIAQTALQQAYSSYSRKLVAQVGAMLTGEVYQSALASREPHGDFLSAGDVGPETGSTSTASGVLENLVSSDIRNITQIHDVLICVTAIPAAAAAAFGLYQLVGWPCLVGIVLALLGSPFESWIMEYVGEQEERLKTAQDLRISLASEYLRSIKIIKYFGWEESAAQKITQARATEQKHVKAIDIWEWPS</sequence>
<evidence type="ECO:0000259" key="8">
    <source>
        <dbReference type="PROSITE" id="PS50929"/>
    </source>
</evidence>
<dbReference type="InterPro" id="IPR050173">
    <property type="entry name" value="ABC_transporter_C-like"/>
</dbReference>
<evidence type="ECO:0000256" key="2">
    <source>
        <dbReference type="ARBA" id="ARBA00022692"/>
    </source>
</evidence>
<dbReference type="PROSITE" id="PS50929">
    <property type="entry name" value="ABC_TM1F"/>
    <property type="match status" value="1"/>
</dbReference>
<feature type="transmembrane region" description="Helical" evidence="7">
    <location>
        <begin position="24"/>
        <end position="44"/>
    </location>
</feature>
<evidence type="ECO:0000256" key="6">
    <source>
        <dbReference type="ARBA" id="ARBA00023136"/>
    </source>
</evidence>
<name>A0A2H4SCR5_CORMI</name>
<evidence type="ECO:0000256" key="1">
    <source>
        <dbReference type="ARBA" id="ARBA00022448"/>
    </source>
</evidence>
<dbReference type="EMBL" id="CP023323">
    <property type="protein sequence ID" value="ATY60908.1"/>
    <property type="molecule type" value="Genomic_DNA"/>
</dbReference>
<feature type="transmembrane region" description="Helical" evidence="7">
    <location>
        <begin position="383"/>
        <end position="403"/>
    </location>
</feature>
<evidence type="ECO:0000256" key="3">
    <source>
        <dbReference type="ARBA" id="ARBA00022741"/>
    </source>
</evidence>
<dbReference type="Gene3D" id="1.20.1560.10">
    <property type="entry name" value="ABC transporter type 1, transmembrane domain"/>
    <property type="match status" value="1"/>
</dbReference>
<evidence type="ECO:0000313" key="10">
    <source>
        <dbReference type="Proteomes" id="UP000323067"/>
    </source>
</evidence>
<dbReference type="PANTHER" id="PTHR24223">
    <property type="entry name" value="ATP-BINDING CASSETTE SUB-FAMILY C"/>
    <property type="match status" value="1"/>
</dbReference>
<keyword evidence="3" id="KW-0547">Nucleotide-binding</keyword>
<dbReference type="InterPro" id="IPR011527">
    <property type="entry name" value="ABC1_TM_dom"/>
</dbReference>
<dbReference type="GO" id="GO:0140359">
    <property type="term" value="F:ABC-type transporter activity"/>
    <property type="evidence" value="ECO:0007669"/>
    <property type="project" value="InterPro"/>
</dbReference>
<dbReference type="InterPro" id="IPR036640">
    <property type="entry name" value="ABC1_TM_sf"/>
</dbReference>
<evidence type="ECO:0000256" key="7">
    <source>
        <dbReference type="SAM" id="Phobius"/>
    </source>
</evidence>
<organism evidence="9 10">
    <name type="scientific">Cordyceps militaris</name>
    <name type="common">Caterpillar fungus</name>
    <name type="synonym">Clavaria militaris</name>
    <dbReference type="NCBI Taxonomy" id="73501"/>
    <lineage>
        <taxon>Eukaryota</taxon>
        <taxon>Fungi</taxon>
        <taxon>Dikarya</taxon>
        <taxon>Ascomycota</taxon>
        <taxon>Pezizomycotina</taxon>
        <taxon>Sordariomycetes</taxon>
        <taxon>Hypocreomycetidae</taxon>
        <taxon>Hypocreales</taxon>
        <taxon>Cordycipitaceae</taxon>
        <taxon>Cordyceps</taxon>
    </lineage>
</organism>
<dbReference type="SUPFAM" id="SSF90123">
    <property type="entry name" value="ABC transporter transmembrane region"/>
    <property type="match status" value="1"/>
</dbReference>
<dbReference type="GO" id="GO:0016020">
    <property type="term" value="C:membrane"/>
    <property type="evidence" value="ECO:0007669"/>
    <property type="project" value="InterPro"/>
</dbReference>
<feature type="domain" description="ABC transmembrane type-1" evidence="8">
    <location>
        <begin position="255"/>
        <end position="491"/>
    </location>
</feature>
<reference evidence="9 10" key="1">
    <citation type="journal article" date="2017" name="BMC Genomics">
        <title>Chromosome level assembly and secondary metabolite potential of the parasitic fungus Cordyceps militaris.</title>
        <authorList>
            <person name="Kramer G.J."/>
            <person name="Nodwell J.R."/>
        </authorList>
    </citation>
    <scope>NUCLEOTIDE SEQUENCE [LARGE SCALE GENOMIC DNA]</scope>
    <source>
        <strain evidence="9 10">ATCC 34164</strain>
    </source>
</reference>
<dbReference type="VEuPathDB" id="FungiDB:A9K55_006791"/>
<keyword evidence="5 7" id="KW-1133">Transmembrane helix</keyword>
<protein>
    <submittedName>
        <fullName evidence="9">ABC transporter</fullName>
    </submittedName>
</protein>
<keyword evidence="2 7" id="KW-0812">Transmembrane</keyword>
<accession>A0A2H4SCR5</accession>
<dbReference type="AlphaFoldDB" id="A0A2H4SCR5"/>
<proteinExistence type="predicted"/>
<keyword evidence="4" id="KW-0067">ATP-binding</keyword>
<dbReference type="GO" id="GO:0005524">
    <property type="term" value="F:ATP binding"/>
    <property type="evidence" value="ECO:0007669"/>
    <property type="project" value="UniProtKB-KW"/>
</dbReference>
<evidence type="ECO:0000256" key="4">
    <source>
        <dbReference type="ARBA" id="ARBA00022840"/>
    </source>
</evidence>
<feature type="transmembrane region" description="Helical" evidence="7">
    <location>
        <begin position="117"/>
        <end position="136"/>
    </location>
</feature>
<keyword evidence="6 7" id="KW-0472">Membrane</keyword>
<evidence type="ECO:0000313" key="9">
    <source>
        <dbReference type="EMBL" id="ATY60908.1"/>
    </source>
</evidence>
<gene>
    <name evidence="9" type="ORF">A9K55_006791</name>
</gene>
<feature type="transmembrane region" description="Helical" evidence="7">
    <location>
        <begin position="246"/>
        <end position="270"/>
    </location>
</feature>
<dbReference type="VEuPathDB" id="FungiDB:CCM_08059"/>
<evidence type="ECO:0000256" key="5">
    <source>
        <dbReference type="ARBA" id="ARBA00022989"/>
    </source>
</evidence>
<keyword evidence="1" id="KW-0813">Transport</keyword>
<dbReference type="Pfam" id="PF00664">
    <property type="entry name" value="ABC_membrane"/>
    <property type="match status" value="1"/>
</dbReference>
<dbReference type="Proteomes" id="UP000323067">
    <property type="component" value="Chromosome vi"/>
</dbReference>
<dbReference type="PANTHER" id="PTHR24223:SF356">
    <property type="entry name" value="ATP-BINDING CASSETTE TRANSPORTER ABC4"/>
    <property type="match status" value="1"/>
</dbReference>